<dbReference type="PANTHER" id="PTHR30290:SF38">
    <property type="entry name" value="D,D-DIPEPTIDE-BINDING PERIPLASMIC PROTEIN DDPA-RELATED"/>
    <property type="match status" value="1"/>
</dbReference>
<sequence>MSDSTDPTLQDQREVNAASRRRRTILIGAVTAVVVLGAAGLTAWAARGGDKDGEAAATTDTTLTVALRLFPENLDIRSTAGAALDQTLIDNVFQPLVTSDPKGTIQPSVAKSWAVSPDALTYTFTLLPDQRFSNGDPLTAKDVAWSIGEVTAKQYKDYQKLASVESVTAPDDQTVVIKVKQPDPTLLYNLSGRVGLVLDRKATNDPKSTAIGSGPFTVASFKPGATLTLARDPGYRGEKAQVGSVVFKLFSDTNAVVNAVQGGTVDVAGIDPNLVPQVRSNAKYDLVTGFASDKYVLAFNNAAKPFTDIRVRQAIRTAIDHDALVKAAGGGKTLFGPIVDSDPGFEDLSKLYPHDVAKAKQLLADAGYPNGLDLTVELASLYGNTITDLLTSQLATAGIRLTVKSVEFAAWLKDVYTNHDFQLSIVDHAEARDFGNWANPKYYFGYNNAQVQDLFKQATTATSEAGYTSLLQQAARIVAQDAAADWLYNPTLITAVRKGVTGVPTDSTNSRLNLTRAKA</sequence>
<dbReference type="RefSeq" id="WP_223103638.1">
    <property type="nucleotide sequence ID" value="NZ_CP061913.1"/>
</dbReference>
<dbReference type="PIRSF" id="PIRSF002741">
    <property type="entry name" value="MppA"/>
    <property type="match status" value="1"/>
</dbReference>
<dbReference type="Gene3D" id="3.10.105.10">
    <property type="entry name" value="Dipeptide-binding Protein, Domain 3"/>
    <property type="match status" value="1"/>
</dbReference>
<dbReference type="EMBL" id="JBHMCA010000020">
    <property type="protein sequence ID" value="MFB9443248.1"/>
    <property type="molecule type" value="Genomic_DNA"/>
</dbReference>
<protein>
    <submittedName>
        <fullName evidence="4">ABC transporter substrate-binding protein</fullName>
    </submittedName>
</protein>
<dbReference type="CDD" id="cd08494">
    <property type="entry name" value="PBP2_NikA_DppA_OppA_like_6"/>
    <property type="match status" value="1"/>
</dbReference>
<accession>A0ABV5M318</accession>
<keyword evidence="2" id="KW-0472">Membrane</keyword>
<dbReference type="InterPro" id="IPR039424">
    <property type="entry name" value="SBP_5"/>
</dbReference>
<dbReference type="PROSITE" id="PS51318">
    <property type="entry name" value="TAT"/>
    <property type="match status" value="1"/>
</dbReference>
<reference evidence="4 5" key="1">
    <citation type="submission" date="2024-09" db="EMBL/GenBank/DDBJ databases">
        <authorList>
            <person name="Sun Q."/>
            <person name="Mori K."/>
        </authorList>
    </citation>
    <scope>NUCLEOTIDE SEQUENCE [LARGE SCALE GENOMIC DNA]</scope>
    <source>
        <strain evidence="4 5">JCM 3307</strain>
    </source>
</reference>
<dbReference type="Proteomes" id="UP001589608">
    <property type="component" value="Unassembled WGS sequence"/>
</dbReference>
<organism evidence="4 5">
    <name type="scientific">Dactylosporangium vinaceum</name>
    <dbReference type="NCBI Taxonomy" id="53362"/>
    <lineage>
        <taxon>Bacteria</taxon>
        <taxon>Bacillati</taxon>
        <taxon>Actinomycetota</taxon>
        <taxon>Actinomycetes</taxon>
        <taxon>Micromonosporales</taxon>
        <taxon>Micromonosporaceae</taxon>
        <taxon>Dactylosporangium</taxon>
    </lineage>
</organism>
<dbReference type="PANTHER" id="PTHR30290">
    <property type="entry name" value="PERIPLASMIC BINDING COMPONENT OF ABC TRANSPORTER"/>
    <property type="match status" value="1"/>
</dbReference>
<dbReference type="InterPro" id="IPR030678">
    <property type="entry name" value="Peptide/Ni-bd"/>
</dbReference>
<keyword evidence="2" id="KW-0812">Transmembrane</keyword>
<gene>
    <name evidence="4" type="ORF">ACFFTR_09150</name>
</gene>
<evidence type="ECO:0000313" key="5">
    <source>
        <dbReference type="Proteomes" id="UP001589608"/>
    </source>
</evidence>
<evidence type="ECO:0000313" key="4">
    <source>
        <dbReference type="EMBL" id="MFB9443248.1"/>
    </source>
</evidence>
<evidence type="ECO:0000259" key="3">
    <source>
        <dbReference type="Pfam" id="PF00496"/>
    </source>
</evidence>
<feature type="domain" description="Solute-binding protein family 5" evidence="3">
    <location>
        <begin position="104"/>
        <end position="428"/>
    </location>
</feature>
<name>A0ABV5M318_9ACTN</name>
<dbReference type="InterPro" id="IPR006311">
    <property type="entry name" value="TAT_signal"/>
</dbReference>
<feature type="transmembrane region" description="Helical" evidence="2">
    <location>
        <begin position="25"/>
        <end position="46"/>
    </location>
</feature>
<dbReference type="InterPro" id="IPR000914">
    <property type="entry name" value="SBP_5_dom"/>
</dbReference>
<proteinExistence type="predicted"/>
<dbReference type="SUPFAM" id="SSF53850">
    <property type="entry name" value="Periplasmic binding protein-like II"/>
    <property type="match status" value="1"/>
</dbReference>
<keyword evidence="2" id="KW-1133">Transmembrane helix</keyword>
<evidence type="ECO:0000256" key="2">
    <source>
        <dbReference type="SAM" id="Phobius"/>
    </source>
</evidence>
<comment type="caution">
    <text evidence="4">The sequence shown here is derived from an EMBL/GenBank/DDBJ whole genome shotgun (WGS) entry which is preliminary data.</text>
</comment>
<evidence type="ECO:0000256" key="1">
    <source>
        <dbReference type="ARBA" id="ARBA00022729"/>
    </source>
</evidence>
<keyword evidence="5" id="KW-1185">Reference proteome</keyword>
<dbReference type="Pfam" id="PF00496">
    <property type="entry name" value="SBP_bac_5"/>
    <property type="match status" value="1"/>
</dbReference>
<dbReference type="Gene3D" id="3.40.190.10">
    <property type="entry name" value="Periplasmic binding protein-like II"/>
    <property type="match status" value="1"/>
</dbReference>
<keyword evidence="1" id="KW-0732">Signal</keyword>